<name>A0A1M6D7D7_9FLAO</name>
<organism evidence="3 4">
    <name type="scientific">Aquimarina spongiae</name>
    <dbReference type="NCBI Taxonomy" id="570521"/>
    <lineage>
        <taxon>Bacteria</taxon>
        <taxon>Pseudomonadati</taxon>
        <taxon>Bacteroidota</taxon>
        <taxon>Flavobacteriia</taxon>
        <taxon>Flavobacteriales</taxon>
        <taxon>Flavobacteriaceae</taxon>
        <taxon>Aquimarina</taxon>
    </lineage>
</organism>
<evidence type="ECO:0000313" key="3">
    <source>
        <dbReference type="EMBL" id="SHI68908.1"/>
    </source>
</evidence>
<dbReference type="Pfam" id="PF12770">
    <property type="entry name" value="CHAT"/>
    <property type="match status" value="1"/>
</dbReference>
<dbReference type="InterPro" id="IPR011990">
    <property type="entry name" value="TPR-like_helical_dom_sf"/>
</dbReference>
<reference evidence="4" key="1">
    <citation type="submission" date="2016-11" db="EMBL/GenBank/DDBJ databases">
        <authorList>
            <person name="Varghese N."/>
            <person name="Submissions S."/>
        </authorList>
    </citation>
    <scope>NUCLEOTIDE SEQUENCE [LARGE SCALE GENOMIC DNA]</scope>
    <source>
        <strain evidence="4">DSM 22623</strain>
    </source>
</reference>
<dbReference type="STRING" id="570521.SAMN04488508_102464"/>
<feature type="transmembrane region" description="Helical" evidence="1">
    <location>
        <begin position="890"/>
        <end position="910"/>
    </location>
</feature>
<sequence>MRTYKLVITIVVYFLIHTCMGQEISFTLDSIHQLPGKDYEKLEAYHKLFDLHEKNKDYTQLGSDAHQVGRWLFYKEKKWKEALSVTEIAIDARKKAVPFNPEMLKRSYHNHSLFNIINGRHSEGIKSLKKLLAVKGSDYNHDKAYDLIGNSYRILGDPHQALEYQLLAFKYYDPVKDKRYIISNHINTAISYKNIGDPKSYDQAIIHLLAADSLNSTMEKYSIHEDYAINNNLGDMYFQQQQEETESINKSIIHFEKAMVLAKKMNNTRNLAQVNFNLGMIYGKSDPVLAQDFFEKASSYTKNNRRAAYLIPKIYRGLGQAAFGQENYSETHEYFRKAFSVYFNKEIQHSNWLPSKQELELTYFRDKSVFLELLKLKALAYLEQAKKENDTISYQNAIRTVKAADVFTDQVMKENLSYRSKLTWRSSTSQMYAIGLEACYELNDIETAFFFMEKNKALLLTQEVIKNNINLPGDILQRKKRLENNVIRQQRRFTNASDTKKDSISAVVLAQKEILRQFKDSLSSIYPSYSNTTINPEILSLTRVKPMKDETIIQYIIAESIALTVPQTFGITITDNDTHFFKVNNPKKLLDNIYDLRKRLDQPFRTPTDISFYKEVAYELYNQLFPEKVKKLLKNKKVTIVPDRQLSFIPFEALVTDKGIGTYLIENTEISYIYSLSFQKENTGINRQHENEFLGVAPINFTNGLSTLSKSKDEIDTAQKYYQGLSLLNEQAVKENFMEQARKYKILHLATHADASDSIAPWIAFHDSKLTVDEINISKTNAELVVLSACNTSLGEITHGEGVLSLARGFFASGANTVIPSLWSTNDKTTATITSNFYKNLSDGKTKSEALRLAKLDYLKSNTDAEASPYYWAPLILIGDTTTLIPATSYWILLVGITAIILVFLTFYFIMNKKKVKNS</sequence>
<dbReference type="OrthoDB" id="9771112at2"/>
<dbReference type="Proteomes" id="UP000184432">
    <property type="component" value="Unassembled WGS sequence"/>
</dbReference>
<keyword evidence="1" id="KW-0812">Transmembrane</keyword>
<accession>A0A1M6D7D7</accession>
<keyword evidence="1" id="KW-1133">Transmembrane helix</keyword>
<dbReference type="PANTHER" id="PTHR10098">
    <property type="entry name" value="RAPSYN-RELATED"/>
    <property type="match status" value="1"/>
</dbReference>
<evidence type="ECO:0000256" key="1">
    <source>
        <dbReference type="SAM" id="Phobius"/>
    </source>
</evidence>
<keyword evidence="4" id="KW-1185">Reference proteome</keyword>
<feature type="domain" description="CHAT" evidence="2">
    <location>
        <begin position="615"/>
        <end position="880"/>
    </location>
</feature>
<evidence type="ECO:0000313" key="4">
    <source>
        <dbReference type="Proteomes" id="UP000184432"/>
    </source>
</evidence>
<proteinExistence type="predicted"/>
<gene>
    <name evidence="3" type="ORF">SAMN04488508_102464</name>
</gene>
<dbReference type="EMBL" id="FQYP01000002">
    <property type="protein sequence ID" value="SHI68908.1"/>
    <property type="molecule type" value="Genomic_DNA"/>
</dbReference>
<dbReference type="PANTHER" id="PTHR10098:SF108">
    <property type="entry name" value="TETRATRICOPEPTIDE REPEAT PROTEIN 28"/>
    <property type="match status" value="1"/>
</dbReference>
<protein>
    <submittedName>
        <fullName evidence="3">CHAT domain-containing protein</fullName>
    </submittedName>
</protein>
<dbReference type="SUPFAM" id="SSF48452">
    <property type="entry name" value="TPR-like"/>
    <property type="match status" value="2"/>
</dbReference>
<dbReference type="AlphaFoldDB" id="A0A1M6D7D7"/>
<dbReference type="Gene3D" id="1.25.40.10">
    <property type="entry name" value="Tetratricopeptide repeat domain"/>
    <property type="match status" value="2"/>
</dbReference>
<keyword evidence="1" id="KW-0472">Membrane</keyword>
<dbReference type="InterPro" id="IPR024983">
    <property type="entry name" value="CHAT_dom"/>
</dbReference>
<dbReference type="RefSeq" id="WP_073315246.1">
    <property type="nucleotide sequence ID" value="NZ_FQYP01000002.1"/>
</dbReference>
<evidence type="ECO:0000259" key="2">
    <source>
        <dbReference type="Pfam" id="PF12770"/>
    </source>
</evidence>